<dbReference type="Proteomes" id="UP000050761">
    <property type="component" value="Unassembled WGS sequence"/>
</dbReference>
<reference evidence="3" key="2">
    <citation type="submission" date="2019-09" db="UniProtKB">
        <authorList>
            <consortium name="WormBaseParasite"/>
        </authorList>
    </citation>
    <scope>IDENTIFICATION</scope>
</reference>
<evidence type="ECO:0000313" key="1">
    <source>
        <dbReference type="EMBL" id="VDO90630.1"/>
    </source>
</evidence>
<name>A0A183FUV3_HELPZ</name>
<accession>A0A183FUV3</accession>
<evidence type="ECO:0000313" key="2">
    <source>
        <dbReference type="Proteomes" id="UP000050761"/>
    </source>
</evidence>
<gene>
    <name evidence="1" type="ORF">HPBE_LOCUS12024</name>
</gene>
<reference evidence="1 2" key="1">
    <citation type="submission" date="2018-11" db="EMBL/GenBank/DDBJ databases">
        <authorList>
            <consortium name="Pathogen Informatics"/>
        </authorList>
    </citation>
    <scope>NUCLEOTIDE SEQUENCE [LARGE SCALE GENOMIC DNA]</scope>
</reference>
<organism evidence="2 3">
    <name type="scientific">Heligmosomoides polygyrus</name>
    <name type="common">Parasitic roundworm</name>
    <dbReference type="NCBI Taxonomy" id="6339"/>
    <lineage>
        <taxon>Eukaryota</taxon>
        <taxon>Metazoa</taxon>
        <taxon>Ecdysozoa</taxon>
        <taxon>Nematoda</taxon>
        <taxon>Chromadorea</taxon>
        <taxon>Rhabditida</taxon>
        <taxon>Rhabditina</taxon>
        <taxon>Rhabditomorpha</taxon>
        <taxon>Strongyloidea</taxon>
        <taxon>Heligmosomidae</taxon>
        <taxon>Heligmosomoides</taxon>
    </lineage>
</organism>
<keyword evidence="2" id="KW-1185">Reference proteome</keyword>
<dbReference type="WBParaSite" id="HPBE_0001201801-mRNA-1">
    <property type="protein sequence ID" value="HPBE_0001201801-mRNA-1"/>
    <property type="gene ID" value="HPBE_0001201801"/>
</dbReference>
<accession>A0A3P7YR87</accession>
<proteinExistence type="predicted"/>
<dbReference type="OrthoDB" id="6624637at2759"/>
<dbReference type="AlphaFoldDB" id="A0A183FUV3"/>
<protein>
    <submittedName>
        <fullName evidence="1 3">Uncharacterized protein</fullName>
    </submittedName>
</protein>
<dbReference type="EMBL" id="UZAH01027325">
    <property type="protein sequence ID" value="VDO90630.1"/>
    <property type="molecule type" value="Genomic_DNA"/>
</dbReference>
<evidence type="ECO:0000313" key="3">
    <source>
        <dbReference type="WBParaSite" id="HPBE_0001201801-mRNA-1"/>
    </source>
</evidence>
<sequence length="178" mass="20271">METKVLQRTAGITRLDRIRKETTRQRFGVARIAEKLREIRIRWFRHVRWANDDAVRKIGSNFEVPGARGRPKQRWLDTPKECRSTCRSSSCDLEKSVTTLGERSLPPTGQTLVKVMMAMLNSAPHTARTSQDPAQAPVRLNRQPQGLGQSILSEAQSEARTITKRLRVNMTQPKALKN</sequence>